<dbReference type="AlphaFoldDB" id="A0A1M6NA98"/>
<dbReference type="Pfam" id="PF06722">
    <property type="entry name" value="EryCIII-like_C"/>
    <property type="match status" value="1"/>
</dbReference>
<dbReference type="InterPro" id="IPR050426">
    <property type="entry name" value="Glycosyltransferase_28"/>
</dbReference>
<dbReference type="OrthoDB" id="139086at2"/>
<protein>
    <submittedName>
        <fullName evidence="2">Glycosyltransferase, MGT family</fullName>
    </submittedName>
</protein>
<dbReference type="GO" id="GO:0016758">
    <property type="term" value="F:hexosyltransferase activity"/>
    <property type="evidence" value="ECO:0007669"/>
    <property type="project" value="UniProtKB-ARBA"/>
</dbReference>
<accession>A0A1M6NA98</accession>
<dbReference type="InterPro" id="IPR002213">
    <property type="entry name" value="UDP_glucos_trans"/>
</dbReference>
<evidence type="ECO:0000259" key="1">
    <source>
        <dbReference type="Pfam" id="PF06722"/>
    </source>
</evidence>
<organism evidence="2 3">
    <name type="scientific">Bradyrhizobium lablabi</name>
    <dbReference type="NCBI Taxonomy" id="722472"/>
    <lineage>
        <taxon>Bacteria</taxon>
        <taxon>Pseudomonadati</taxon>
        <taxon>Pseudomonadota</taxon>
        <taxon>Alphaproteobacteria</taxon>
        <taxon>Hyphomicrobiales</taxon>
        <taxon>Nitrobacteraceae</taxon>
        <taxon>Bradyrhizobium</taxon>
    </lineage>
</organism>
<reference evidence="2 3" key="1">
    <citation type="submission" date="2016-11" db="EMBL/GenBank/DDBJ databases">
        <authorList>
            <person name="Jaros S."/>
            <person name="Januszkiewicz K."/>
            <person name="Wedrychowicz H."/>
        </authorList>
    </citation>
    <scope>NUCLEOTIDE SEQUENCE [LARGE SCALE GENOMIC DNA]</scope>
    <source>
        <strain evidence="2 3">GAS499</strain>
    </source>
</reference>
<evidence type="ECO:0000313" key="3">
    <source>
        <dbReference type="Proteomes" id="UP000189935"/>
    </source>
</evidence>
<dbReference type="SUPFAM" id="SSF53756">
    <property type="entry name" value="UDP-Glycosyltransferase/glycogen phosphorylase"/>
    <property type="match status" value="1"/>
</dbReference>
<sequence length="417" mass="44709">MPYNFLVASWAAPGDLGPMLTAARQLRARGHDVRFIARSDAREQVEAAGFRFATWRRTPSFSPVGNDADGNPMRYAYDNFLFGPASAHAADTRDEINNAPTDALLAHDCLFGCAMAAEAAGIPCALLSPHISLRPLPGLPPLGSGMRAPRTPEERAEVEAASSRYAAVMNEWLPMLNDARASLGLAPLDNVMELYDRPARVLLAISAAFDFPADYLPKNVRYIGPLLDNSAWSKSWVAPWRHGPDRPRALISFSTTFKNQADALQRTLNAVAGIEMDAVATVGALEGETFHAPKNVTLLHSAPHDAVMKEISLVVTHGGHGTVSRALFHGLPLLVIPGGPETNDNGSRVEAHGAGLTLPSAASETEIAAALNRLISEPHFCIAARRLGDAIADEVKSARLVGEMEEIVRACDLAPRV</sequence>
<dbReference type="InterPro" id="IPR010610">
    <property type="entry name" value="EryCIII-like_C"/>
</dbReference>
<dbReference type="CDD" id="cd03784">
    <property type="entry name" value="GT1_Gtf-like"/>
    <property type="match status" value="1"/>
</dbReference>
<dbReference type="Gene3D" id="3.40.50.2000">
    <property type="entry name" value="Glycogen Phosphorylase B"/>
    <property type="match status" value="2"/>
</dbReference>
<dbReference type="GO" id="GO:0017000">
    <property type="term" value="P:antibiotic biosynthetic process"/>
    <property type="evidence" value="ECO:0007669"/>
    <property type="project" value="UniProtKB-ARBA"/>
</dbReference>
<dbReference type="PANTHER" id="PTHR48050">
    <property type="entry name" value="STEROL 3-BETA-GLUCOSYLTRANSFERASE"/>
    <property type="match status" value="1"/>
</dbReference>
<dbReference type="RefSeq" id="WP_079537943.1">
    <property type="nucleotide sequence ID" value="NZ_LT670844.1"/>
</dbReference>
<dbReference type="Proteomes" id="UP000189935">
    <property type="component" value="Chromosome I"/>
</dbReference>
<dbReference type="GO" id="GO:0008194">
    <property type="term" value="F:UDP-glycosyltransferase activity"/>
    <property type="evidence" value="ECO:0007669"/>
    <property type="project" value="InterPro"/>
</dbReference>
<evidence type="ECO:0000313" key="2">
    <source>
        <dbReference type="EMBL" id="SHJ92577.1"/>
    </source>
</evidence>
<keyword evidence="2" id="KW-0808">Transferase</keyword>
<dbReference type="PANTHER" id="PTHR48050:SF13">
    <property type="entry name" value="STEROL 3-BETA-GLUCOSYLTRANSFERASE UGT80A2"/>
    <property type="match status" value="1"/>
</dbReference>
<dbReference type="EMBL" id="LT670844">
    <property type="protein sequence ID" value="SHJ92577.1"/>
    <property type="molecule type" value="Genomic_DNA"/>
</dbReference>
<name>A0A1M6NA98_9BRAD</name>
<gene>
    <name evidence="2" type="ORF">SAMN05444159_1919</name>
</gene>
<feature type="domain" description="Erythromycin biosynthesis protein CIII-like C-terminal" evidence="1">
    <location>
        <begin position="266"/>
        <end position="406"/>
    </location>
</feature>
<proteinExistence type="predicted"/>